<comment type="caution">
    <text evidence="1">The sequence shown here is derived from an EMBL/GenBank/DDBJ whole genome shotgun (WGS) entry which is preliminary data.</text>
</comment>
<gene>
    <name evidence="1" type="ORF">P7K49_010605</name>
</gene>
<dbReference type="EMBL" id="JASSZA010000005">
    <property type="protein sequence ID" value="KAK2110859.1"/>
    <property type="molecule type" value="Genomic_DNA"/>
</dbReference>
<accession>A0ABQ9VPM9</accession>
<feature type="non-terminal residue" evidence="1">
    <location>
        <position position="60"/>
    </location>
</feature>
<sequence>MAQPCLTGPALPAEPQTFSYDCSGLTWFPEAVTDLCLVPFPDLGKKGTETVYSEIRKAAP</sequence>
<evidence type="ECO:0000313" key="2">
    <source>
        <dbReference type="Proteomes" id="UP001266305"/>
    </source>
</evidence>
<organism evidence="1 2">
    <name type="scientific">Saguinus oedipus</name>
    <name type="common">Cotton-top tamarin</name>
    <name type="synonym">Oedipomidas oedipus</name>
    <dbReference type="NCBI Taxonomy" id="9490"/>
    <lineage>
        <taxon>Eukaryota</taxon>
        <taxon>Metazoa</taxon>
        <taxon>Chordata</taxon>
        <taxon>Craniata</taxon>
        <taxon>Vertebrata</taxon>
        <taxon>Euteleostomi</taxon>
        <taxon>Mammalia</taxon>
        <taxon>Eutheria</taxon>
        <taxon>Euarchontoglires</taxon>
        <taxon>Primates</taxon>
        <taxon>Haplorrhini</taxon>
        <taxon>Platyrrhini</taxon>
        <taxon>Cebidae</taxon>
        <taxon>Callitrichinae</taxon>
        <taxon>Saguinus</taxon>
    </lineage>
</organism>
<reference evidence="1 2" key="1">
    <citation type="submission" date="2023-05" db="EMBL/GenBank/DDBJ databases">
        <title>B98-5 Cell Line De Novo Hybrid Assembly: An Optical Mapping Approach.</title>
        <authorList>
            <person name="Kananen K."/>
            <person name="Auerbach J.A."/>
            <person name="Kautto E."/>
            <person name="Blachly J.S."/>
        </authorList>
    </citation>
    <scope>NUCLEOTIDE SEQUENCE [LARGE SCALE GENOMIC DNA]</scope>
    <source>
        <strain evidence="1">B95-8</strain>
        <tissue evidence="1">Cell line</tissue>
    </source>
</reference>
<protein>
    <submittedName>
        <fullName evidence="1">Uncharacterized protein</fullName>
    </submittedName>
</protein>
<keyword evidence="2" id="KW-1185">Reference proteome</keyword>
<evidence type="ECO:0000313" key="1">
    <source>
        <dbReference type="EMBL" id="KAK2110859.1"/>
    </source>
</evidence>
<dbReference type="Proteomes" id="UP001266305">
    <property type="component" value="Unassembled WGS sequence"/>
</dbReference>
<proteinExistence type="predicted"/>
<name>A0ABQ9VPM9_SAGOE</name>